<organism evidence="1 2">
    <name type="scientific">Deinococcus reticulitermitis</name>
    <dbReference type="NCBI Taxonomy" id="856736"/>
    <lineage>
        <taxon>Bacteria</taxon>
        <taxon>Thermotogati</taxon>
        <taxon>Deinococcota</taxon>
        <taxon>Deinococci</taxon>
        <taxon>Deinococcales</taxon>
        <taxon>Deinococcaceae</taxon>
        <taxon>Deinococcus</taxon>
    </lineage>
</organism>
<dbReference type="RefSeq" id="WP_092262710.1">
    <property type="nucleotide sequence ID" value="NZ_FNZA01000001.1"/>
</dbReference>
<sequence length="136" mass="15468">MRYRTPKTIRKPYIEQLYRWRDWKRSNLIGDDLTLFIGSENFRVRGDQTTHEVMHLNDWYGEPANIRAQQLCGTAHDLYRPMLIVPLEPGQTTHAERAYQQGFFAAMEAAISGASAATDLGYDVIIVVPGPDENAA</sequence>
<reference evidence="2" key="1">
    <citation type="submission" date="2016-10" db="EMBL/GenBank/DDBJ databases">
        <authorList>
            <person name="Varghese N."/>
            <person name="Submissions S."/>
        </authorList>
    </citation>
    <scope>NUCLEOTIDE SEQUENCE [LARGE SCALE GENOMIC DNA]</scope>
    <source>
        <strain evidence="2">CGMCC 1.10218</strain>
    </source>
</reference>
<dbReference type="OrthoDB" id="71266at2"/>
<protein>
    <submittedName>
        <fullName evidence="1">Uncharacterized protein</fullName>
    </submittedName>
</protein>
<accession>A0A1H6SEB0</accession>
<gene>
    <name evidence="1" type="ORF">SAMN04488058_101277</name>
</gene>
<dbReference type="EMBL" id="FNZA01000001">
    <property type="protein sequence ID" value="SEI66313.1"/>
    <property type="molecule type" value="Genomic_DNA"/>
</dbReference>
<name>A0A1H6SEB0_9DEIO</name>
<evidence type="ECO:0000313" key="2">
    <source>
        <dbReference type="Proteomes" id="UP000199223"/>
    </source>
</evidence>
<keyword evidence="2" id="KW-1185">Reference proteome</keyword>
<dbReference type="Proteomes" id="UP000199223">
    <property type="component" value="Unassembled WGS sequence"/>
</dbReference>
<dbReference type="STRING" id="856736.SAMN04488058_101277"/>
<evidence type="ECO:0000313" key="1">
    <source>
        <dbReference type="EMBL" id="SEI66313.1"/>
    </source>
</evidence>
<proteinExistence type="predicted"/>
<dbReference type="AlphaFoldDB" id="A0A1H6SEB0"/>